<name>A0A0F9TL92_9ZZZZ</name>
<dbReference type="NCBIfam" id="NF041131">
    <property type="entry name" value="RicT_YaaT_fam"/>
    <property type="match status" value="1"/>
</dbReference>
<evidence type="ECO:0000313" key="3">
    <source>
        <dbReference type="EMBL" id="KKN80064.1"/>
    </source>
</evidence>
<accession>A0A0F9TL92</accession>
<dbReference type="PANTHER" id="PTHR43830">
    <property type="entry name" value="PROTEIN PSP1"/>
    <property type="match status" value="1"/>
</dbReference>
<protein>
    <recommendedName>
        <fullName evidence="2">PSP1 C-terminal domain-containing protein</fullName>
    </recommendedName>
</protein>
<feature type="compositionally biased region" description="Pro residues" evidence="1">
    <location>
        <begin position="525"/>
        <end position="538"/>
    </location>
</feature>
<dbReference type="EMBL" id="LAZR01000237">
    <property type="protein sequence ID" value="KKN80064.1"/>
    <property type="molecule type" value="Genomic_DNA"/>
</dbReference>
<feature type="compositionally biased region" description="Polar residues" evidence="1">
    <location>
        <begin position="1"/>
        <end position="10"/>
    </location>
</feature>
<dbReference type="InterPro" id="IPR047767">
    <property type="entry name" value="PSP1-like"/>
</dbReference>
<feature type="compositionally biased region" description="Gly residues" evidence="1">
    <location>
        <begin position="609"/>
        <end position="640"/>
    </location>
</feature>
<dbReference type="Pfam" id="PF04468">
    <property type="entry name" value="PSP1"/>
    <property type="match status" value="1"/>
</dbReference>
<comment type="caution">
    <text evidence="3">The sequence shown here is derived from an EMBL/GenBank/DDBJ whole genome shotgun (WGS) entry which is preliminary data.</text>
</comment>
<dbReference type="GO" id="GO:0005737">
    <property type="term" value="C:cytoplasm"/>
    <property type="evidence" value="ECO:0007669"/>
    <property type="project" value="TreeGrafter"/>
</dbReference>
<dbReference type="InterPro" id="IPR007557">
    <property type="entry name" value="PSP1_C"/>
</dbReference>
<feature type="compositionally biased region" description="Basic residues" evidence="1">
    <location>
        <begin position="575"/>
        <end position="585"/>
    </location>
</feature>
<evidence type="ECO:0000256" key="1">
    <source>
        <dbReference type="SAM" id="MobiDB-lite"/>
    </source>
</evidence>
<dbReference type="PANTHER" id="PTHR43830:SF3">
    <property type="entry name" value="PROTEIN PSP1"/>
    <property type="match status" value="1"/>
</dbReference>
<dbReference type="PROSITE" id="PS51411">
    <property type="entry name" value="PSP1_C"/>
    <property type="match status" value="1"/>
</dbReference>
<dbReference type="AlphaFoldDB" id="A0A0F9TL92"/>
<feature type="compositionally biased region" description="Basic residues" evidence="1">
    <location>
        <begin position="641"/>
        <end position="652"/>
    </location>
</feature>
<sequence length="652" mass="71948">MPDEAPTNSAGNGGKLRTPTPPWEKAPATSPDQTDKAAEIIPPWESADAPATPAEKPKSVDELFERRVREAAQEVADDQAQPDQTDSPLGVYADLDEAKAPPQEPRQPRRREQRERKPSERRRAGRRGPDRRSERPSSRKAPGERRDADEAVAPAPTELPDDTEPTPDFDAPIEERMEAESLSARARGGYDLPTAAKGIEQRRGRPEAPSHVADQDVLSSQQQARADQLAQDITQAGPLLAVRYGKMRYIGLFQHRLDPPPAPGTKVTIRSERGVELGEVAQPLCGDSCGRSCVTPARVAEFTVANGPDYPLKRQGKVLRLANSQDVADADELQQVCRQARRFCKEQIDKLNLAMRLTTIEHLLGGERMVFYFTAESRVDFRELVKLLTSEFQTRVEMRQVGARDEARLVGDFERCGRQCCCQTFLKDLKPVSMRMAKIQKATLDPSKISGRCSRLMCCLRYEDAGYQELRQALPPKNIWVRTAEMVGRVVKTHILTQLIELELPDRSRTVIGVEEIVERNVDPPEIPSPATPRPAPIPLRHRPDRRFLRDAPDKPPADAPAADKDTGDADKQPPKKRRRRRRRPQGQPAASGAEPSQQRSAPDHSGGESAGPTGGGPAGPTGGSPAGPTGGSPAGTNGGGKRKRRRRRRKR</sequence>
<feature type="domain" description="PSP1 C-terminal" evidence="2">
    <location>
        <begin position="316"/>
        <end position="401"/>
    </location>
</feature>
<gene>
    <name evidence="3" type="ORF">LCGC14_0333520</name>
</gene>
<feature type="region of interest" description="Disordered" evidence="1">
    <location>
        <begin position="1"/>
        <end position="170"/>
    </location>
</feature>
<feature type="compositionally biased region" description="Basic and acidic residues" evidence="1">
    <location>
        <begin position="546"/>
        <end position="574"/>
    </location>
</feature>
<feature type="compositionally biased region" description="Basic and acidic residues" evidence="1">
    <location>
        <begin position="55"/>
        <end position="72"/>
    </location>
</feature>
<evidence type="ECO:0000259" key="2">
    <source>
        <dbReference type="PROSITE" id="PS51411"/>
    </source>
</evidence>
<reference evidence="3" key="1">
    <citation type="journal article" date="2015" name="Nature">
        <title>Complex archaea that bridge the gap between prokaryotes and eukaryotes.</title>
        <authorList>
            <person name="Spang A."/>
            <person name="Saw J.H."/>
            <person name="Jorgensen S.L."/>
            <person name="Zaremba-Niedzwiedzka K."/>
            <person name="Martijn J."/>
            <person name="Lind A.E."/>
            <person name="van Eijk R."/>
            <person name="Schleper C."/>
            <person name="Guy L."/>
            <person name="Ettema T.J."/>
        </authorList>
    </citation>
    <scope>NUCLEOTIDE SEQUENCE</scope>
</reference>
<feature type="compositionally biased region" description="Basic and acidic residues" evidence="1">
    <location>
        <begin position="106"/>
        <end position="149"/>
    </location>
</feature>
<feature type="region of interest" description="Disordered" evidence="1">
    <location>
        <begin position="522"/>
        <end position="652"/>
    </location>
</feature>
<organism evidence="3">
    <name type="scientific">marine sediment metagenome</name>
    <dbReference type="NCBI Taxonomy" id="412755"/>
    <lineage>
        <taxon>unclassified sequences</taxon>
        <taxon>metagenomes</taxon>
        <taxon>ecological metagenomes</taxon>
    </lineage>
</organism>
<proteinExistence type="predicted"/>